<accession>A0A1H7QXG4</accession>
<name>A0A1H7QXG4_STRJI</name>
<proteinExistence type="predicted"/>
<feature type="transmembrane region" description="Helical" evidence="1">
    <location>
        <begin position="21"/>
        <end position="42"/>
    </location>
</feature>
<organism evidence="2 3">
    <name type="scientific">Streptacidiphilus jiangxiensis</name>
    <dbReference type="NCBI Taxonomy" id="235985"/>
    <lineage>
        <taxon>Bacteria</taxon>
        <taxon>Bacillati</taxon>
        <taxon>Actinomycetota</taxon>
        <taxon>Actinomycetes</taxon>
        <taxon>Kitasatosporales</taxon>
        <taxon>Streptomycetaceae</taxon>
        <taxon>Streptacidiphilus</taxon>
    </lineage>
</organism>
<sequence length="196" mass="20745">MDRASHHRSKDGRGLRRGSDLVQSLLGRLLLVAVLGVLPLTAATVGVQQYHAVVRASQAQARTRHLVTAHLLADAPAASGNADLSGQVPALAGWTTPNGAVHGATVKAWPGQAAGTPVQVWIGPDGSRTTAPATQAQAALRGFQFAAGTAAVMALLCVLVWKGSRLVLDRYRYAQWEAEWARVEPGWSRRRPGRPG</sequence>
<evidence type="ECO:0000256" key="1">
    <source>
        <dbReference type="SAM" id="Phobius"/>
    </source>
</evidence>
<keyword evidence="3" id="KW-1185">Reference proteome</keyword>
<dbReference type="OrthoDB" id="4213157at2"/>
<keyword evidence="1" id="KW-1133">Transmembrane helix</keyword>
<feature type="transmembrane region" description="Helical" evidence="1">
    <location>
        <begin position="142"/>
        <end position="161"/>
    </location>
</feature>
<evidence type="ECO:0000313" key="3">
    <source>
        <dbReference type="Proteomes" id="UP000183015"/>
    </source>
</evidence>
<reference evidence="3" key="1">
    <citation type="submission" date="2016-10" db="EMBL/GenBank/DDBJ databases">
        <authorList>
            <person name="Varghese N."/>
        </authorList>
    </citation>
    <scope>NUCLEOTIDE SEQUENCE [LARGE SCALE GENOMIC DNA]</scope>
    <source>
        <strain evidence="3">DSM 45096 / BCRC 16803 / CGMCC 4.1857 / CIP 109030 / JCM 12277 / KCTC 19219 / NBRC 100920 / 33214</strain>
    </source>
</reference>
<dbReference type="Proteomes" id="UP000183015">
    <property type="component" value="Unassembled WGS sequence"/>
</dbReference>
<gene>
    <name evidence="2" type="ORF">SAMN05414137_109240</name>
</gene>
<dbReference type="RefSeq" id="WP_052438556.1">
    <property type="nucleotide sequence ID" value="NZ_BBPN01000009.1"/>
</dbReference>
<protein>
    <submittedName>
        <fullName evidence="2">Uncharacterized protein</fullName>
    </submittedName>
</protein>
<keyword evidence="1" id="KW-0472">Membrane</keyword>
<dbReference type="PANTHER" id="PTHR42305:SF1">
    <property type="entry name" value="MEMBRANE PROTEIN RV1733C-RELATED"/>
    <property type="match status" value="1"/>
</dbReference>
<dbReference type="AlphaFoldDB" id="A0A1H7QXG4"/>
<evidence type="ECO:0000313" key="2">
    <source>
        <dbReference type="EMBL" id="SEL51997.1"/>
    </source>
</evidence>
<keyword evidence="1" id="KW-0812">Transmembrane</keyword>
<dbReference type="InterPro" id="IPR039708">
    <property type="entry name" value="MT1774/Rv1733c-like"/>
</dbReference>
<dbReference type="EMBL" id="FOAZ01000009">
    <property type="protein sequence ID" value="SEL51997.1"/>
    <property type="molecule type" value="Genomic_DNA"/>
</dbReference>
<dbReference type="STRING" id="235985.SAMN05414137_109240"/>
<dbReference type="PANTHER" id="PTHR42305">
    <property type="entry name" value="MEMBRANE PROTEIN RV1733C-RELATED"/>
    <property type="match status" value="1"/>
</dbReference>